<evidence type="ECO:0008006" key="3">
    <source>
        <dbReference type="Google" id="ProtNLM"/>
    </source>
</evidence>
<keyword evidence="2" id="KW-1185">Reference proteome</keyword>
<evidence type="ECO:0000313" key="2">
    <source>
        <dbReference type="Proteomes" id="UP001049176"/>
    </source>
</evidence>
<dbReference type="SUPFAM" id="SSF52047">
    <property type="entry name" value="RNI-like"/>
    <property type="match status" value="1"/>
</dbReference>
<reference evidence="1" key="1">
    <citation type="journal article" date="2021" name="Genome Biol. Evol.">
        <title>The assembled and annotated genome of the fairy-ring fungus Marasmius oreades.</title>
        <authorList>
            <person name="Hiltunen M."/>
            <person name="Ament-Velasquez S.L."/>
            <person name="Johannesson H."/>
        </authorList>
    </citation>
    <scope>NUCLEOTIDE SEQUENCE</scope>
    <source>
        <strain evidence="1">03SP1</strain>
    </source>
</reference>
<evidence type="ECO:0000313" key="1">
    <source>
        <dbReference type="EMBL" id="KAG7085376.1"/>
    </source>
</evidence>
<dbReference type="InterPro" id="IPR032675">
    <property type="entry name" value="LRR_dom_sf"/>
</dbReference>
<sequence length="597" mass="66865">MESVSPTVLCPGCNATFIPLPSFPGVDFNHLRANITPSSTEKSHEIEVLEKEWDQLGLYDKELECLDEIARKLKKERNLLAVRISKRKSWLAAIRRLPVEILADIFSRVCSTQAKTLSIFQLPEEPDDAHYVISPPLTLSHVSYYWRRVAISCPHLWSSIQVDVTQPFSSFDGILSTYLTNSASQPLDITIFDTGESHFAVLDYREEKLGVNGVAILDTLLSQSFRIEDLTFYNFNLDFGLPEIPQCTFPLLRSFHTNTGMAFLDTWFVRALAEAPLLDSVSAVFVDEVLPISYSLLTSLTMQSTASLSYFHDPLQKCSNLRSLHIMDYVNVRPEDEAKPLELPSLRYFSFRAEALPSICGNLPHCIKFPSLYEIDLTYLGFDGDGVRVERGWPCPGFSSILQSCSSTLRRLSIAFPRHALTDAAARQILELSPSVTQLEIRLGEDVAGFMETLLSVLRIPDSSDGRTFSIAVPQLTTLIVTINHGAILLTEKIGRLMVDMVSSRSRKILSKKGRFINASALTKACFDFGDPPTPHAEATLEILEASRRFLEIMNEAQLDPDINFWCVAFPFDLSSRKANSNGYTVYPSTRVGLLPQ</sequence>
<dbReference type="Proteomes" id="UP001049176">
    <property type="component" value="Chromosome 11"/>
</dbReference>
<dbReference type="GeneID" id="66072015"/>
<dbReference type="EMBL" id="CM032191">
    <property type="protein sequence ID" value="KAG7085376.1"/>
    <property type="molecule type" value="Genomic_DNA"/>
</dbReference>
<proteinExistence type="predicted"/>
<dbReference type="OrthoDB" id="3221235at2759"/>
<dbReference type="RefSeq" id="XP_043001847.1">
    <property type="nucleotide sequence ID" value="XM_043159893.1"/>
</dbReference>
<name>A0A9P7RJG7_9AGAR</name>
<comment type="caution">
    <text evidence="1">The sequence shown here is derived from an EMBL/GenBank/DDBJ whole genome shotgun (WGS) entry which is preliminary data.</text>
</comment>
<dbReference type="Gene3D" id="1.20.1280.50">
    <property type="match status" value="1"/>
</dbReference>
<dbReference type="KEGG" id="more:E1B28_002939"/>
<protein>
    <recommendedName>
        <fullName evidence="3">F-box domain-containing protein</fullName>
    </recommendedName>
</protein>
<organism evidence="1 2">
    <name type="scientific">Marasmius oreades</name>
    <name type="common">fairy-ring Marasmius</name>
    <dbReference type="NCBI Taxonomy" id="181124"/>
    <lineage>
        <taxon>Eukaryota</taxon>
        <taxon>Fungi</taxon>
        <taxon>Dikarya</taxon>
        <taxon>Basidiomycota</taxon>
        <taxon>Agaricomycotina</taxon>
        <taxon>Agaricomycetes</taxon>
        <taxon>Agaricomycetidae</taxon>
        <taxon>Agaricales</taxon>
        <taxon>Marasmiineae</taxon>
        <taxon>Marasmiaceae</taxon>
        <taxon>Marasmius</taxon>
    </lineage>
</organism>
<dbReference type="Gene3D" id="3.80.10.10">
    <property type="entry name" value="Ribonuclease Inhibitor"/>
    <property type="match status" value="1"/>
</dbReference>
<dbReference type="AlphaFoldDB" id="A0A9P7RJG7"/>
<accession>A0A9P7RJG7</accession>
<gene>
    <name evidence="1" type="ORF">E1B28_002939</name>
</gene>